<keyword evidence="5 8" id="KW-0378">Hydrolase</keyword>
<evidence type="ECO:0000256" key="5">
    <source>
        <dbReference type="ARBA" id="ARBA00022801"/>
    </source>
</evidence>
<evidence type="ECO:0000256" key="7">
    <source>
        <dbReference type="ARBA" id="ARBA00023157"/>
    </source>
</evidence>
<dbReference type="OMA" id="VNPLACE"/>
<evidence type="ECO:0000256" key="8">
    <source>
        <dbReference type="RuleBase" id="RU361238"/>
    </source>
</evidence>
<proteinExistence type="inferred from homology"/>
<dbReference type="GeneID" id="4396222"/>
<reference evidence="10" key="1">
    <citation type="journal article" date="2015" name="Genome Announc.">
        <title>Draft genome sequence of the cellulolytic fungus Chaetomium globosum.</title>
        <authorList>
            <person name="Cuomo C.A."/>
            <person name="Untereiner W.A."/>
            <person name="Ma L.-J."/>
            <person name="Grabherr M."/>
            <person name="Birren B.W."/>
        </authorList>
    </citation>
    <scope>NUCLEOTIDE SEQUENCE [LARGE SCALE GENOMIC DNA]</scope>
    <source>
        <strain evidence="10">ATCC 6205 / CBS 148.51 / DSM 1962 / NBRC 6347 / NRRL 1970</strain>
    </source>
</reference>
<protein>
    <recommendedName>
        <fullName evidence="8">Carboxylic ester hydrolase</fullName>
        <ecNumber evidence="8">3.1.1.-</ecNumber>
    </recommendedName>
</protein>
<dbReference type="PANTHER" id="PTHR33938:SF13">
    <property type="entry name" value="CARBOXYLIC ESTER HYDROLASE"/>
    <property type="match status" value="1"/>
</dbReference>
<dbReference type="SUPFAM" id="SSF53474">
    <property type="entry name" value="alpha/beta-Hydrolases"/>
    <property type="match status" value="1"/>
</dbReference>
<dbReference type="Gene3D" id="3.40.50.1820">
    <property type="entry name" value="alpha/beta hydrolase"/>
    <property type="match status" value="1"/>
</dbReference>
<dbReference type="EMBL" id="CH408035">
    <property type="protein sequence ID" value="EAQ84300.1"/>
    <property type="molecule type" value="Genomic_DNA"/>
</dbReference>
<dbReference type="Pfam" id="PF07519">
    <property type="entry name" value="Tannase"/>
    <property type="match status" value="1"/>
</dbReference>
<dbReference type="AlphaFoldDB" id="Q2GMV0"/>
<dbReference type="GO" id="GO:0030600">
    <property type="term" value="F:feruloyl esterase activity"/>
    <property type="evidence" value="ECO:0007669"/>
    <property type="project" value="UniProtKB-ARBA"/>
</dbReference>
<dbReference type="PANTHER" id="PTHR33938">
    <property type="entry name" value="FERULOYL ESTERASE B-RELATED"/>
    <property type="match status" value="1"/>
</dbReference>
<keyword evidence="3" id="KW-0479">Metal-binding</keyword>
<keyword evidence="10" id="KW-1185">Reference proteome</keyword>
<dbReference type="EC" id="3.1.1.-" evidence="8"/>
<dbReference type="STRING" id="306901.Q2GMV0"/>
<dbReference type="RefSeq" id="XP_001228631.1">
    <property type="nucleotide sequence ID" value="XM_001228630.1"/>
</dbReference>
<dbReference type="eggNOG" id="ENOG502SH94">
    <property type="taxonomic scope" value="Eukaryota"/>
</dbReference>
<evidence type="ECO:0000256" key="6">
    <source>
        <dbReference type="ARBA" id="ARBA00022837"/>
    </source>
</evidence>
<evidence type="ECO:0000256" key="3">
    <source>
        <dbReference type="ARBA" id="ARBA00022723"/>
    </source>
</evidence>
<keyword evidence="6" id="KW-0106">Calcium</keyword>
<dbReference type="Proteomes" id="UP000001056">
    <property type="component" value="Unassembled WGS sequence"/>
</dbReference>
<organism evidence="9 10">
    <name type="scientific">Chaetomium globosum (strain ATCC 6205 / CBS 148.51 / DSM 1962 / NBRC 6347 / NRRL 1970)</name>
    <name type="common">Soil fungus</name>
    <dbReference type="NCBI Taxonomy" id="306901"/>
    <lineage>
        <taxon>Eukaryota</taxon>
        <taxon>Fungi</taxon>
        <taxon>Dikarya</taxon>
        <taxon>Ascomycota</taxon>
        <taxon>Pezizomycotina</taxon>
        <taxon>Sordariomycetes</taxon>
        <taxon>Sordariomycetidae</taxon>
        <taxon>Sordariales</taxon>
        <taxon>Chaetomiaceae</taxon>
        <taxon>Chaetomium</taxon>
    </lineage>
</organism>
<sequence length="517" mass="55241">MATMLTIPCLAETFTGLSLFGAEFLSIAASPVTNYSISVQVSDRFTQPAVEVQNVAFCNVTVTYTHPGQADTIAVEVWLPPADGWNGRLQAVGGAGWVAGRSPLTAVAMAGAVSDGYATVTTDAGLRDPQDSVVPWALLSPGNPDLYSLQNLASVSLDDEATIAKSLIKAYYRRGPEYSYWNGCSQGGRQGLMLAQRYPTAYDGIAAGAPPLHWTNDLLAMLWPQQFMSMLGKHPYPCEIQAISAAATAACDGLDGLVDGIVNDVEGCLASFDVFELVGRAITDCPEVSEITWEATAVVNATWQGMRNSHGANVWPGPTPGTDLAIGVANNDCTSGTCQGVLVPVSVPWVTQFIARGADLDFTNLTHAEFDELVHQGQQRYRSIMGTDDPDLFAFRNAGGKMVTYHGLIDQLLPPKGTIKYYDAASALVPDIHDFYRHFEIPGMGHCSGGGPSGNPTSLFDQLRAWVENGTAPDSSPVQVTDLEGGVGERILCPYPQKAIFDRDCGAAGERRCWSCK</sequence>
<dbReference type="InterPro" id="IPR011118">
    <property type="entry name" value="Tannase/feruloyl_esterase"/>
</dbReference>
<gene>
    <name evidence="9" type="ORF">CHGG_10704</name>
</gene>
<dbReference type="InParanoid" id="Q2GMV0"/>
<dbReference type="HOGENOM" id="CLU_014819_3_2_1"/>
<evidence type="ECO:0000256" key="4">
    <source>
        <dbReference type="ARBA" id="ARBA00022729"/>
    </source>
</evidence>
<keyword evidence="2" id="KW-0719">Serine esterase</keyword>
<dbReference type="GO" id="GO:0046872">
    <property type="term" value="F:metal ion binding"/>
    <property type="evidence" value="ECO:0007669"/>
    <property type="project" value="UniProtKB-KW"/>
</dbReference>
<dbReference type="OrthoDB" id="3039123at2759"/>
<dbReference type="InterPro" id="IPR029058">
    <property type="entry name" value="AB_hydrolase_fold"/>
</dbReference>
<keyword evidence="7" id="KW-1015">Disulfide bond</keyword>
<dbReference type="ESTHER" id="chagb-q2gmv0">
    <property type="family name" value="Tannase"/>
</dbReference>
<evidence type="ECO:0000256" key="2">
    <source>
        <dbReference type="ARBA" id="ARBA00022487"/>
    </source>
</evidence>
<accession>Q2GMV0</accession>
<evidence type="ECO:0000313" key="10">
    <source>
        <dbReference type="Proteomes" id="UP000001056"/>
    </source>
</evidence>
<comment type="similarity">
    <text evidence="1 8">Belongs to the tannase family.</text>
</comment>
<evidence type="ECO:0000313" key="9">
    <source>
        <dbReference type="EMBL" id="EAQ84300.1"/>
    </source>
</evidence>
<evidence type="ECO:0000256" key="1">
    <source>
        <dbReference type="ARBA" id="ARBA00006249"/>
    </source>
</evidence>
<keyword evidence="4" id="KW-0732">Signal</keyword>
<name>Q2GMV0_CHAGB</name>
<dbReference type="VEuPathDB" id="FungiDB:CHGG_10704"/>